<evidence type="ECO:0000313" key="3">
    <source>
        <dbReference type="Proteomes" id="UP000830375"/>
    </source>
</evidence>
<keyword evidence="1" id="KW-1133">Transmembrane helix</keyword>
<gene>
    <name evidence="2" type="ORF">H4Q32_027555</name>
</gene>
<comment type="caution">
    <text evidence="2">The sequence shown here is derived from an EMBL/GenBank/DDBJ whole genome shotgun (WGS) entry which is preliminary data.</text>
</comment>
<evidence type="ECO:0000313" key="2">
    <source>
        <dbReference type="EMBL" id="KAI2643074.1"/>
    </source>
</evidence>
<dbReference type="Proteomes" id="UP000830375">
    <property type="component" value="Unassembled WGS sequence"/>
</dbReference>
<organism evidence="2 3">
    <name type="scientific">Labeo rohita</name>
    <name type="common">Indian major carp</name>
    <name type="synonym">Cyprinus rohita</name>
    <dbReference type="NCBI Taxonomy" id="84645"/>
    <lineage>
        <taxon>Eukaryota</taxon>
        <taxon>Metazoa</taxon>
        <taxon>Chordata</taxon>
        <taxon>Craniata</taxon>
        <taxon>Vertebrata</taxon>
        <taxon>Euteleostomi</taxon>
        <taxon>Actinopterygii</taxon>
        <taxon>Neopterygii</taxon>
        <taxon>Teleostei</taxon>
        <taxon>Ostariophysi</taxon>
        <taxon>Cypriniformes</taxon>
        <taxon>Cyprinidae</taxon>
        <taxon>Labeoninae</taxon>
        <taxon>Labeonini</taxon>
        <taxon>Labeo</taxon>
    </lineage>
</organism>
<evidence type="ECO:0000256" key="1">
    <source>
        <dbReference type="SAM" id="Phobius"/>
    </source>
</evidence>
<accession>A0ABQ8KZ36</accession>
<dbReference type="EMBL" id="JACTAM010002791">
    <property type="protein sequence ID" value="KAI2643074.1"/>
    <property type="molecule type" value="Genomic_DNA"/>
</dbReference>
<proteinExistence type="predicted"/>
<keyword evidence="1 2" id="KW-0812">Transmembrane</keyword>
<protein>
    <submittedName>
        <fullName evidence="2">Leucine-rich repeat and transmembrane domain-containing protein 2</fullName>
    </submittedName>
</protein>
<name>A0ABQ8KZ36_LABRO</name>
<sequence length="54" mass="5798">MGKVKECEKRLSLNLIAGVCAGVGVVLLMVAAVVGVIYFCCRSSNKGKYHQQIL</sequence>
<keyword evidence="1" id="KW-0472">Membrane</keyword>
<keyword evidence="3" id="KW-1185">Reference proteome</keyword>
<feature type="transmembrane region" description="Helical" evidence="1">
    <location>
        <begin position="12"/>
        <end position="39"/>
    </location>
</feature>
<reference evidence="2 3" key="1">
    <citation type="submission" date="2022-01" db="EMBL/GenBank/DDBJ databases">
        <title>A high-quality chromosome-level genome assembly of rohu carp, Labeo rohita.</title>
        <authorList>
            <person name="Arick M.A. II"/>
            <person name="Hsu C.-Y."/>
            <person name="Magbanua Z."/>
            <person name="Pechanova O."/>
            <person name="Grover C."/>
            <person name="Miller E."/>
            <person name="Thrash A."/>
            <person name="Ezzel L."/>
            <person name="Alam S."/>
            <person name="Benzie J."/>
            <person name="Hamilton M."/>
            <person name="Karsi A."/>
            <person name="Lawrence M.L."/>
            <person name="Peterson D.G."/>
        </authorList>
    </citation>
    <scope>NUCLEOTIDE SEQUENCE [LARGE SCALE GENOMIC DNA]</scope>
    <source>
        <strain evidence="3">BAU-BD-2019</strain>
        <tissue evidence="2">Blood</tissue>
    </source>
</reference>